<dbReference type="Proteomes" id="UP000290657">
    <property type="component" value="Unassembled WGS sequence"/>
</dbReference>
<evidence type="ECO:0000256" key="8">
    <source>
        <dbReference type="ARBA" id="ARBA00023065"/>
    </source>
</evidence>
<dbReference type="InterPro" id="IPR036291">
    <property type="entry name" value="NAD(P)-bd_dom_sf"/>
</dbReference>
<comment type="subcellular location">
    <subcellularLocation>
        <location evidence="1">Membrane</location>
        <topology evidence="1">Multi-pass membrane protein</topology>
    </subcellularLocation>
</comment>
<protein>
    <submittedName>
        <fullName evidence="12">Sodium:proton exchanger</fullName>
    </submittedName>
</protein>
<evidence type="ECO:0000259" key="11">
    <source>
        <dbReference type="PROSITE" id="PS51201"/>
    </source>
</evidence>
<proteinExistence type="predicted"/>
<feature type="transmembrane region" description="Helical" evidence="10">
    <location>
        <begin position="55"/>
        <end position="73"/>
    </location>
</feature>
<accession>A0A4Q0XTW6</accession>
<feature type="transmembrane region" description="Helical" evidence="10">
    <location>
        <begin position="178"/>
        <end position="200"/>
    </location>
</feature>
<dbReference type="Pfam" id="PF00999">
    <property type="entry name" value="Na_H_Exchanger"/>
    <property type="match status" value="1"/>
</dbReference>
<dbReference type="SUPFAM" id="SSF51735">
    <property type="entry name" value="NAD(P)-binding Rossmann-fold domains"/>
    <property type="match status" value="1"/>
</dbReference>
<keyword evidence="2" id="KW-0813">Transport</keyword>
<comment type="caution">
    <text evidence="12">The sequence shown here is derived from an EMBL/GenBank/DDBJ whole genome shotgun (WGS) entry which is preliminary data.</text>
</comment>
<dbReference type="AlphaFoldDB" id="A0A4Q0XTW6"/>
<evidence type="ECO:0000256" key="3">
    <source>
        <dbReference type="ARBA" id="ARBA00022449"/>
    </source>
</evidence>
<feature type="transmembrane region" description="Helical" evidence="10">
    <location>
        <begin position="147"/>
        <end position="166"/>
    </location>
</feature>
<name>A0A4Q0XTW6_9BACT</name>
<feature type="transmembrane region" description="Helical" evidence="10">
    <location>
        <begin position="26"/>
        <end position="43"/>
    </location>
</feature>
<keyword evidence="4" id="KW-0633">Potassium transport</keyword>
<evidence type="ECO:0000256" key="1">
    <source>
        <dbReference type="ARBA" id="ARBA00004141"/>
    </source>
</evidence>
<evidence type="ECO:0000256" key="6">
    <source>
        <dbReference type="ARBA" id="ARBA00022958"/>
    </source>
</evidence>
<evidence type="ECO:0000256" key="2">
    <source>
        <dbReference type="ARBA" id="ARBA00022448"/>
    </source>
</evidence>
<feature type="transmembrane region" description="Helical" evidence="10">
    <location>
        <begin position="351"/>
        <end position="371"/>
    </location>
</feature>
<keyword evidence="13" id="KW-1185">Reference proteome</keyword>
<dbReference type="RefSeq" id="WP_128994678.1">
    <property type="nucleotide sequence ID" value="NZ_PDKN01000001.1"/>
</dbReference>
<organism evidence="12 13">
    <name type="scientific">Candidatus Marinarcus aquaticus</name>
    <dbReference type="NCBI Taxonomy" id="2044504"/>
    <lineage>
        <taxon>Bacteria</taxon>
        <taxon>Pseudomonadati</taxon>
        <taxon>Campylobacterota</taxon>
        <taxon>Epsilonproteobacteria</taxon>
        <taxon>Campylobacterales</taxon>
        <taxon>Arcobacteraceae</taxon>
        <taxon>Candidatus Marinarcus</taxon>
    </lineage>
</organism>
<evidence type="ECO:0000256" key="7">
    <source>
        <dbReference type="ARBA" id="ARBA00022989"/>
    </source>
</evidence>
<dbReference type="PANTHER" id="PTHR46157:SF4">
    <property type="entry name" value="K(+) EFFLUX ANTIPORTER 3, CHLOROPLASTIC"/>
    <property type="match status" value="1"/>
</dbReference>
<dbReference type="Gene3D" id="1.20.1530.20">
    <property type="match status" value="1"/>
</dbReference>
<dbReference type="OrthoDB" id="9781411at2"/>
<dbReference type="GO" id="GO:0015297">
    <property type="term" value="F:antiporter activity"/>
    <property type="evidence" value="ECO:0007669"/>
    <property type="project" value="UniProtKB-KW"/>
</dbReference>
<feature type="transmembrane region" description="Helical" evidence="10">
    <location>
        <begin position="262"/>
        <end position="283"/>
    </location>
</feature>
<keyword evidence="6" id="KW-0630">Potassium</keyword>
<feature type="transmembrane region" description="Helical" evidence="10">
    <location>
        <begin position="324"/>
        <end position="345"/>
    </location>
</feature>
<feature type="transmembrane region" description="Helical" evidence="10">
    <location>
        <begin position="112"/>
        <end position="132"/>
    </location>
</feature>
<evidence type="ECO:0000313" key="13">
    <source>
        <dbReference type="Proteomes" id="UP000290657"/>
    </source>
</evidence>
<dbReference type="GO" id="GO:0005886">
    <property type="term" value="C:plasma membrane"/>
    <property type="evidence" value="ECO:0007669"/>
    <property type="project" value="TreeGrafter"/>
</dbReference>
<dbReference type="InterPro" id="IPR038770">
    <property type="entry name" value="Na+/solute_symporter_sf"/>
</dbReference>
<keyword evidence="3" id="KW-0050">Antiport</keyword>
<evidence type="ECO:0000256" key="9">
    <source>
        <dbReference type="ARBA" id="ARBA00023136"/>
    </source>
</evidence>
<evidence type="ECO:0000256" key="10">
    <source>
        <dbReference type="SAM" id="Phobius"/>
    </source>
</evidence>
<gene>
    <name evidence="12" type="ORF">CRV04_00570</name>
</gene>
<keyword evidence="5 10" id="KW-0812">Transmembrane</keyword>
<feature type="domain" description="RCK N-terminal" evidence="11">
    <location>
        <begin position="398"/>
        <end position="514"/>
    </location>
</feature>
<dbReference type="EMBL" id="PDKN01000001">
    <property type="protein sequence ID" value="RXJ60543.1"/>
    <property type="molecule type" value="Genomic_DNA"/>
</dbReference>
<feature type="transmembrane region" description="Helical" evidence="10">
    <location>
        <begin position="85"/>
        <end position="105"/>
    </location>
</feature>
<dbReference type="InterPro" id="IPR003148">
    <property type="entry name" value="RCK_N"/>
</dbReference>
<evidence type="ECO:0000256" key="5">
    <source>
        <dbReference type="ARBA" id="ARBA00022692"/>
    </source>
</evidence>
<keyword evidence="8" id="KW-0406">Ion transport</keyword>
<evidence type="ECO:0000256" key="4">
    <source>
        <dbReference type="ARBA" id="ARBA00022538"/>
    </source>
</evidence>
<dbReference type="PANTHER" id="PTHR46157">
    <property type="entry name" value="K(+) EFFLUX ANTIPORTER 3, CHLOROPLASTIC"/>
    <property type="match status" value="1"/>
</dbReference>
<keyword evidence="7 10" id="KW-1133">Transmembrane helix</keyword>
<reference evidence="12 13" key="1">
    <citation type="submission" date="2017-10" db="EMBL/GenBank/DDBJ databases">
        <title>Genomics of the genus Arcobacter.</title>
        <authorList>
            <person name="Perez-Cataluna A."/>
            <person name="Figueras M.J."/>
        </authorList>
    </citation>
    <scope>NUCLEOTIDE SEQUENCE [LARGE SCALE GENOMIC DNA]</scope>
    <source>
        <strain evidence="12 13">CECT 8987</strain>
    </source>
</reference>
<feature type="transmembrane region" description="Helical" evidence="10">
    <location>
        <begin position="289"/>
        <end position="312"/>
    </location>
</feature>
<sequence length="535" mass="59914">MLSIIVFTIFTALVLNIILKKAHLPTIIGYILTGTIIAYVFDLHDAVNNHELKEIAEFGVVFLMFTIGLEFSIEHLKKMKNEVFLTGTLQIVITASIVYAMSHYIFGIEQQVSFIIALAIALSSTAIVLKTFNETGEINKRYGQRSLGILIMQDIAVIPILLIIGFMSNSDAQIDSLLIRMFLSATFLLLFLWLIGRYFLEPFFNQIVKTNSDELFVGTILFLAMGASYLAHALGFSYSLGAFIAGMLIAETKYKHQAEADLIPFRDLLLGIFFITVGMQIKFDIIASYIHIVLALLVGVVILKFVIIYFIIHLNESKRVSIKTALSLVQVGEFSLALLELARSYDLIGPPYGQIMIITIVLSMILTPIILKNLSNITDKFVPHPDENEHNIESSVLKNHVVILGFGEFGRNIAHNLKENDCLYVAIENNLETYQRAKKENESVIFGNATNKEILKNVQIQNAAYVIVAIDNPKKLYNVCTILHKYVSLKKIIVKIHNSNEKSILNELGIDHIVIENELASSSVCKLIAQTPTQE</sequence>
<dbReference type="Gene3D" id="3.40.50.720">
    <property type="entry name" value="NAD(P)-binding Rossmann-like Domain"/>
    <property type="match status" value="1"/>
</dbReference>
<dbReference type="Pfam" id="PF02254">
    <property type="entry name" value="TrkA_N"/>
    <property type="match status" value="1"/>
</dbReference>
<keyword evidence="9 10" id="KW-0472">Membrane</keyword>
<dbReference type="InterPro" id="IPR006153">
    <property type="entry name" value="Cation/H_exchanger_TM"/>
</dbReference>
<evidence type="ECO:0000313" key="12">
    <source>
        <dbReference type="EMBL" id="RXJ60543.1"/>
    </source>
</evidence>
<dbReference type="PROSITE" id="PS51201">
    <property type="entry name" value="RCK_N"/>
    <property type="match status" value="1"/>
</dbReference>
<dbReference type="GO" id="GO:0006813">
    <property type="term" value="P:potassium ion transport"/>
    <property type="evidence" value="ECO:0007669"/>
    <property type="project" value="UniProtKB-KW"/>
</dbReference>
<feature type="transmembrane region" description="Helical" evidence="10">
    <location>
        <begin position="220"/>
        <end position="250"/>
    </location>
</feature>
<dbReference type="GO" id="GO:1902600">
    <property type="term" value="P:proton transmembrane transport"/>
    <property type="evidence" value="ECO:0007669"/>
    <property type="project" value="InterPro"/>
</dbReference>